<evidence type="ECO:0000259" key="11">
    <source>
        <dbReference type="PROSITE" id="PS51722"/>
    </source>
</evidence>
<dbReference type="AlphaFoldDB" id="A0A1J5R7C5"/>
<dbReference type="InterPro" id="IPR059117">
    <property type="entry name" value="APS_kinase_dom"/>
</dbReference>
<keyword evidence="5" id="KW-0548">Nucleotidyltransferase</keyword>
<dbReference type="Pfam" id="PF22594">
    <property type="entry name" value="GTP-eEF1A_C"/>
    <property type="match status" value="1"/>
</dbReference>
<dbReference type="InterPro" id="IPR044139">
    <property type="entry name" value="CysN_NoDQ_III"/>
</dbReference>
<sequence>MNAVLRPLKIVIVGHVDHGKSTLVGRLLHETGSLPDGKVETLRAVCDKRGMPFEWAFVMDALQAERDQGITIDTSQIPFKTALRPYVIIDAPGHKEFLKNMVTGAASAEAAVLVIDALEGVQEQSRRHGYLLHLLGLRQLAVVVNKMDAVEFSQARFDEVSAEIRAYLAEIGVTPTEIIPIAARHGDNMVTRSEQTPWYKGPTVVQALDGFQPAAEATDLPLRFPVQDIYKFDHRRIVAGRIESGRLKVGDRLLFSPSGKTARVASIESWNAPAQSVAVAGQSVGVTLDEQIFIARGQIASLLEQPPMGSDLFRARLFWLGRAPLAEGRRYKLKLATAEHIVAVEKVERIIDVTDLATAEGRTVERNAVAEVLLRAAGPVALDPFTDNPRTGRFVLVDQYDIVGGGVISMDGLPDSRCTPSVVGQDLTAVQHKVTPQSRAAANRHRGGVIWLTGLSGAGKSSISMEVERRLFHRGFQVFTLDGDNIRQGLNADLGFGPEDRAENIRRIGEVANLFVQAGMVVITSFISPYRADRDRARAANPTSFHEVWVKAGVEECKRRDPKGLYAKAVAGAIPEFTGISAPYEEPLHAELVLDTEKLSLEEAVDRLIRYIERDMQREPGVDMESRPDASI</sequence>
<evidence type="ECO:0000256" key="3">
    <source>
        <dbReference type="ARBA" id="ARBA00007237"/>
    </source>
</evidence>
<feature type="domain" description="Tr-type G" evidence="11">
    <location>
        <begin position="5"/>
        <end position="218"/>
    </location>
</feature>
<dbReference type="Pfam" id="PF00009">
    <property type="entry name" value="GTP_EFTU"/>
    <property type="match status" value="1"/>
</dbReference>
<proteinExistence type="inferred from homology"/>
<organism evidence="12">
    <name type="scientific">mine drainage metagenome</name>
    <dbReference type="NCBI Taxonomy" id="410659"/>
    <lineage>
        <taxon>unclassified sequences</taxon>
        <taxon>metagenomes</taxon>
        <taxon>ecological metagenomes</taxon>
    </lineage>
</organism>
<dbReference type="NCBIfam" id="TIGR02034">
    <property type="entry name" value="CysN"/>
    <property type="match status" value="1"/>
</dbReference>
<accession>A0A1J5R7C5</accession>
<dbReference type="InterPro" id="IPR027417">
    <property type="entry name" value="P-loop_NTPase"/>
</dbReference>
<reference evidence="12" key="1">
    <citation type="submission" date="2016-10" db="EMBL/GenBank/DDBJ databases">
        <title>Sequence of Gallionella enrichment culture.</title>
        <authorList>
            <person name="Poehlein A."/>
            <person name="Muehling M."/>
            <person name="Daniel R."/>
        </authorList>
    </citation>
    <scope>NUCLEOTIDE SEQUENCE</scope>
</reference>
<keyword evidence="8" id="KW-0342">GTP-binding</keyword>
<dbReference type="InterPro" id="IPR009001">
    <property type="entry name" value="Transl_elong_EF1A/Init_IF2_C"/>
</dbReference>
<dbReference type="NCBIfam" id="NF003013">
    <property type="entry name" value="PRK03846.1"/>
    <property type="match status" value="1"/>
</dbReference>
<dbReference type="InterPro" id="IPR031157">
    <property type="entry name" value="G_TR_CS"/>
</dbReference>
<dbReference type="PRINTS" id="PR00315">
    <property type="entry name" value="ELONGATNFCT"/>
</dbReference>
<dbReference type="EMBL" id="MLJW01000395">
    <property type="protein sequence ID" value="OIQ87959.1"/>
    <property type="molecule type" value="Genomic_DNA"/>
</dbReference>
<dbReference type="InterPro" id="IPR002891">
    <property type="entry name" value="APS"/>
</dbReference>
<comment type="function">
    <text evidence="1">APS kinase catalyzes the synthesis of activated sulfate.</text>
</comment>
<name>A0A1J5R7C5_9ZZZZ</name>
<dbReference type="GO" id="GO:0000103">
    <property type="term" value="P:sulfate assimilation"/>
    <property type="evidence" value="ECO:0007669"/>
    <property type="project" value="InterPro"/>
</dbReference>
<evidence type="ECO:0000256" key="8">
    <source>
        <dbReference type="ARBA" id="ARBA00023134"/>
    </source>
</evidence>
<dbReference type="Pfam" id="PF01583">
    <property type="entry name" value="APS_kinase"/>
    <property type="match status" value="1"/>
</dbReference>
<dbReference type="SUPFAM" id="SSF50465">
    <property type="entry name" value="EF-Tu/eEF-1alpha/eIF2-gamma C-terminal domain"/>
    <property type="match status" value="1"/>
</dbReference>
<evidence type="ECO:0000256" key="1">
    <source>
        <dbReference type="ARBA" id="ARBA00002357"/>
    </source>
</evidence>
<comment type="catalytic activity">
    <reaction evidence="10">
        <text>sulfate + ATP + H(+) = adenosine 5'-phosphosulfate + diphosphate</text>
        <dbReference type="Rhea" id="RHEA:18133"/>
        <dbReference type="ChEBI" id="CHEBI:15378"/>
        <dbReference type="ChEBI" id="CHEBI:16189"/>
        <dbReference type="ChEBI" id="CHEBI:30616"/>
        <dbReference type="ChEBI" id="CHEBI:33019"/>
        <dbReference type="ChEBI" id="CHEBI:58243"/>
        <dbReference type="EC" id="2.7.7.4"/>
    </reaction>
</comment>
<dbReference type="SUPFAM" id="SSF52540">
    <property type="entry name" value="P-loop containing nucleoside triphosphate hydrolases"/>
    <property type="match status" value="2"/>
</dbReference>
<dbReference type="SUPFAM" id="SSF50447">
    <property type="entry name" value="Translation proteins"/>
    <property type="match status" value="1"/>
</dbReference>
<keyword evidence="4" id="KW-0808">Transferase</keyword>
<dbReference type="Gene3D" id="3.40.50.300">
    <property type="entry name" value="P-loop containing nucleotide triphosphate hydrolases"/>
    <property type="match status" value="2"/>
</dbReference>
<dbReference type="GO" id="GO:0005524">
    <property type="term" value="F:ATP binding"/>
    <property type="evidence" value="ECO:0007669"/>
    <property type="project" value="UniProtKB-KW"/>
</dbReference>
<keyword evidence="9" id="KW-0511">Multifunctional enzyme</keyword>
<dbReference type="Gene3D" id="2.40.30.10">
    <property type="entry name" value="Translation factors"/>
    <property type="match status" value="2"/>
</dbReference>
<dbReference type="GO" id="GO:0005525">
    <property type="term" value="F:GTP binding"/>
    <property type="evidence" value="ECO:0007669"/>
    <property type="project" value="UniProtKB-KW"/>
</dbReference>
<dbReference type="NCBIfam" id="TIGR00455">
    <property type="entry name" value="apsK"/>
    <property type="match status" value="1"/>
</dbReference>
<dbReference type="GO" id="GO:0004020">
    <property type="term" value="F:adenylylsulfate kinase activity"/>
    <property type="evidence" value="ECO:0007669"/>
    <property type="project" value="InterPro"/>
</dbReference>
<comment type="similarity">
    <text evidence="3">In the N-terminal section; belongs to the TRAFAC class translation factor GTPase superfamily. Classic translation factor GTPase family. CysN/NodQ subfamily.</text>
</comment>
<evidence type="ECO:0000256" key="5">
    <source>
        <dbReference type="ARBA" id="ARBA00022695"/>
    </source>
</evidence>
<dbReference type="InterPro" id="IPR000795">
    <property type="entry name" value="T_Tr_GTP-bd_dom"/>
</dbReference>
<comment type="similarity">
    <text evidence="2">In the C-terminal section; belongs to the APS kinase family.</text>
</comment>
<evidence type="ECO:0000256" key="2">
    <source>
        <dbReference type="ARBA" id="ARBA00005438"/>
    </source>
</evidence>
<evidence type="ECO:0000256" key="7">
    <source>
        <dbReference type="ARBA" id="ARBA00022840"/>
    </source>
</evidence>
<dbReference type="PANTHER" id="PTHR23115">
    <property type="entry name" value="TRANSLATION FACTOR"/>
    <property type="match status" value="1"/>
</dbReference>
<dbReference type="CDD" id="cd04095">
    <property type="entry name" value="CysN_NoDQ_III"/>
    <property type="match status" value="1"/>
</dbReference>
<dbReference type="InterPro" id="IPR054696">
    <property type="entry name" value="GTP-eEF1A_C"/>
</dbReference>
<evidence type="ECO:0000313" key="12">
    <source>
        <dbReference type="EMBL" id="OIQ87959.1"/>
    </source>
</evidence>
<dbReference type="InterPro" id="IPR009000">
    <property type="entry name" value="Transl_B-barrel_sf"/>
</dbReference>
<dbReference type="PROSITE" id="PS00301">
    <property type="entry name" value="G_TR_1"/>
    <property type="match status" value="1"/>
</dbReference>
<dbReference type="InterPro" id="IPR050100">
    <property type="entry name" value="TRAFAC_GTPase_members"/>
</dbReference>
<keyword evidence="6" id="KW-0547">Nucleotide-binding</keyword>
<protein>
    <submittedName>
        <fullName evidence="12">Bifunctional enzyme CysN/CysC</fullName>
    </submittedName>
</protein>
<evidence type="ECO:0000256" key="4">
    <source>
        <dbReference type="ARBA" id="ARBA00022679"/>
    </source>
</evidence>
<dbReference type="GO" id="GO:0004781">
    <property type="term" value="F:sulfate adenylyltransferase (ATP) activity"/>
    <property type="evidence" value="ECO:0007669"/>
    <property type="project" value="UniProtKB-EC"/>
</dbReference>
<dbReference type="InterPro" id="IPR011779">
    <property type="entry name" value="SO4_adenylTrfase_lsu"/>
</dbReference>
<dbReference type="GO" id="GO:0003924">
    <property type="term" value="F:GTPase activity"/>
    <property type="evidence" value="ECO:0007669"/>
    <property type="project" value="InterPro"/>
</dbReference>
<dbReference type="CDD" id="cd02027">
    <property type="entry name" value="APSK"/>
    <property type="match status" value="1"/>
</dbReference>
<evidence type="ECO:0000256" key="10">
    <source>
        <dbReference type="ARBA" id="ARBA00049370"/>
    </source>
</evidence>
<keyword evidence="7" id="KW-0067">ATP-binding</keyword>
<gene>
    <name evidence="12" type="primary">cysNC_7</name>
    <name evidence="12" type="ORF">GALL_301810</name>
</gene>
<evidence type="ECO:0000256" key="6">
    <source>
        <dbReference type="ARBA" id="ARBA00022741"/>
    </source>
</evidence>
<dbReference type="PROSITE" id="PS51722">
    <property type="entry name" value="G_TR_2"/>
    <property type="match status" value="1"/>
</dbReference>
<dbReference type="HAMAP" id="MF_00065">
    <property type="entry name" value="Adenylyl_sulf_kinase"/>
    <property type="match status" value="1"/>
</dbReference>
<evidence type="ECO:0000256" key="9">
    <source>
        <dbReference type="ARBA" id="ARBA00023268"/>
    </source>
</evidence>
<comment type="caution">
    <text evidence="12">The sequence shown here is derived from an EMBL/GenBank/DDBJ whole genome shotgun (WGS) entry which is preliminary data.</text>
</comment>